<dbReference type="PANTHER" id="PTHR43895:SF32">
    <property type="entry name" value="SERINE_THREONINE-PROTEIN KINASE CHK1"/>
    <property type="match status" value="1"/>
</dbReference>
<dbReference type="FunFam" id="1.10.510.10:FF:000571">
    <property type="entry name" value="Maternal embryonic leucine zipper kinase"/>
    <property type="match status" value="1"/>
</dbReference>
<organism evidence="12 13">
    <name type="scientific">Tribonema minus</name>
    <dbReference type="NCBI Taxonomy" id="303371"/>
    <lineage>
        <taxon>Eukaryota</taxon>
        <taxon>Sar</taxon>
        <taxon>Stramenopiles</taxon>
        <taxon>Ochrophyta</taxon>
        <taxon>PX clade</taxon>
        <taxon>Xanthophyceae</taxon>
        <taxon>Tribonematales</taxon>
        <taxon>Tribonemataceae</taxon>
        <taxon>Tribonema</taxon>
    </lineage>
</organism>
<gene>
    <name evidence="12" type="ORF">JKP88DRAFT_158486</name>
</gene>
<dbReference type="InterPro" id="IPR011009">
    <property type="entry name" value="Kinase-like_dom_sf"/>
</dbReference>
<evidence type="ECO:0000259" key="11">
    <source>
        <dbReference type="PROSITE" id="PS50011"/>
    </source>
</evidence>
<evidence type="ECO:0000256" key="10">
    <source>
        <dbReference type="RuleBase" id="RU000304"/>
    </source>
</evidence>
<keyword evidence="4 9" id="KW-0547">Nucleotide-binding</keyword>
<evidence type="ECO:0000256" key="9">
    <source>
        <dbReference type="PROSITE-ProRule" id="PRU10141"/>
    </source>
</evidence>
<feature type="domain" description="Protein kinase" evidence="11">
    <location>
        <begin position="38"/>
        <end position="296"/>
    </location>
</feature>
<dbReference type="GO" id="GO:0004674">
    <property type="term" value="F:protein serine/threonine kinase activity"/>
    <property type="evidence" value="ECO:0007669"/>
    <property type="project" value="UniProtKB-KW"/>
</dbReference>
<feature type="binding site" evidence="9">
    <location>
        <position position="67"/>
    </location>
    <ligand>
        <name>ATP</name>
        <dbReference type="ChEBI" id="CHEBI:30616"/>
    </ligand>
</feature>
<reference evidence="12" key="1">
    <citation type="submission" date="2021-02" db="EMBL/GenBank/DDBJ databases">
        <title>First Annotated Genome of the Yellow-green Alga Tribonema minus.</title>
        <authorList>
            <person name="Mahan K.M."/>
        </authorList>
    </citation>
    <scope>NUCLEOTIDE SEQUENCE</scope>
    <source>
        <strain evidence="12">UTEX B ZZ1240</strain>
    </source>
</reference>
<keyword evidence="3" id="KW-0808">Transferase</keyword>
<comment type="catalytic activity">
    <reaction evidence="8">
        <text>L-seryl-[protein] + ATP = O-phospho-L-seryl-[protein] + ADP + H(+)</text>
        <dbReference type="Rhea" id="RHEA:17989"/>
        <dbReference type="Rhea" id="RHEA-COMP:9863"/>
        <dbReference type="Rhea" id="RHEA-COMP:11604"/>
        <dbReference type="ChEBI" id="CHEBI:15378"/>
        <dbReference type="ChEBI" id="CHEBI:29999"/>
        <dbReference type="ChEBI" id="CHEBI:30616"/>
        <dbReference type="ChEBI" id="CHEBI:83421"/>
        <dbReference type="ChEBI" id="CHEBI:456216"/>
        <dbReference type="EC" id="2.7.11.1"/>
    </reaction>
</comment>
<keyword evidence="13" id="KW-1185">Reference proteome</keyword>
<dbReference type="AlphaFoldDB" id="A0A836CAF3"/>
<evidence type="ECO:0000313" key="12">
    <source>
        <dbReference type="EMBL" id="KAG5178509.1"/>
    </source>
</evidence>
<dbReference type="CDD" id="cd14003">
    <property type="entry name" value="STKc_AMPK-like"/>
    <property type="match status" value="1"/>
</dbReference>
<evidence type="ECO:0000256" key="3">
    <source>
        <dbReference type="ARBA" id="ARBA00022679"/>
    </source>
</evidence>
<dbReference type="PANTHER" id="PTHR43895">
    <property type="entry name" value="CALCIUM/CALMODULIN-DEPENDENT PROTEIN KINASE KINASE-RELATED"/>
    <property type="match status" value="1"/>
</dbReference>
<keyword evidence="2 10" id="KW-0723">Serine/threonine-protein kinase</keyword>
<dbReference type="FunFam" id="3.30.200.20:FF:000003">
    <property type="entry name" value="Non-specific serine/threonine protein kinase"/>
    <property type="match status" value="1"/>
</dbReference>
<protein>
    <recommendedName>
        <fullName evidence="1">non-specific serine/threonine protein kinase</fullName>
        <ecNumber evidence="1">2.7.11.1</ecNumber>
    </recommendedName>
</protein>
<dbReference type="InterPro" id="IPR008271">
    <property type="entry name" value="Ser/Thr_kinase_AS"/>
</dbReference>
<evidence type="ECO:0000256" key="4">
    <source>
        <dbReference type="ARBA" id="ARBA00022741"/>
    </source>
</evidence>
<dbReference type="Gene3D" id="1.10.510.10">
    <property type="entry name" value="Transferase(Phosphotransferase) domain 1"/>
    <property type="match status" value="1"/>
</dbReference>
<dbReference type="PROSITE" id="PS00108">
    <property type="entry name" value="PROTEIN_KINASE_ST"/>
    <property type="match status" value="1"/>
</dbReference>
<dbReference type="OrthoDB" id="193931at2759"/>
<dbReference type="SUPFAM" id="SSF56112">
    <property type="entry name" value="Protein kinase-like (PK-like)"/>
    <property type="match status" value="1"/>
</dbReference>
<dbReference type="PROSITE" id="PS50011">
    <property type="entry name" value="PROTEIN_KINASE_DOM"/>
    <property type="match status" value="1"/>
</dbReference>
<dbReference type="GO" id="GO:0005524">
    <property type="term" value="F:ATP binding"/>
    <property type="evidence" value="ECO:0007669"/>
    <property type="project" value="UniProtKB-UniRule"/>
</dbReference>
<dbReference type="InterPro" id="IPR017441">
    <property type="entry name" value="Protein_kinase_ATP_BS"/>
</dbReference>
<evidence type="ECO:0000256" key="6">
    <source>
        <dbReference type="ARBA" id="ARBA00022840"/>
    </source>
</evidence>
<evidence type="ECO:0000313" key="13">
    <source>
        <dbReference type="Proteomes" id="UP000664859"/>
    </source>
</evidence>
<evidence type="ECO:0000256" key="8">
    <source>
        <dbReference type="ARBA" id="ARBA00048679"/>
    </source>
</evidence>
<name>A0A836CAF3_9STRA</name>
<dbReference type="EMBL" id="JAFCMP010000514">
    <property type="protein sequence ID" value="KAG5178509.1"/>
    <property type="molecule type" value="Genomic_DNA"/>
</dbReference>
<dbReference type="Proteomes" id="UP000664859">
    <property type="component" value="Unassembled WGS sequence"/>
</dbReference>
<keyword evidence="5 12" id="KW-0418">Kinase</keyword>
<comment type="similarity">
    <text evidence="10">Belongs to the protein kinase superfamily.</text>
</comment>
<keyword evidence="6 9" id="KW-0067">ATP-binding</keyword>
<dbReference type="Pfam" id="PF00069">
    <property type="entry name" value="Pkinase"/>
    <property type="match status" value="1"/>
</dbReference>
<accession>A0A836CAF3</accession>
<sequence>MDALRDACPAATVGVGNGTITPPPSHGPTRKALKVGKYILLKTLGKGSSSEVKLAQHSETGEHVAVKVMSKTWIQDNGMTAAVNREITLMSNLKHRNVVELKEVMNSPTSVYMVMELVKGHELYDEIVEQVMLPEPRARKYFRQIVDGIAYLHSQGVVHRDLKPENILVSSDGVIKITDFGLSAMCGRGNSHRRQRSVCGTPYYTAPEVFGGGGARSYDARRADVWSAGIVLFTMLAGQLPFEGNSAEQALDLISTQEVVCPAHFSAEARDLVARMLTKEATTRISLEGVALHPWLMGHKVRVACIVEDTGVLCVEDMGVLCVEDTGLVCVEHTGVCSAHYGSG</sequence>
<dbReference type="EC" id="2.7.11.1" evidence="1"/>
<dbReference type="PROSITE" id="PS00107">
    <property type="entry name" value="PROTEIN_KINASE_ATP"/>
    <property type="match status" value="1"/>
</dbReference>
<evidence type="ECO:0000256" key="1">
    <source>
        <dbReference type="ARBA" id="ARBA00012513"/>
    </source>
</evidence>
<evidence type="ECO:0000256" key="7">
    <source>
        <dbReference type="ARBA" id="ARBA00047899"/>
    </source>
</evidence>
<proteinExistence type="inferred from homology"/>
<dbReference type="InterPro" id="IPR000719">
    <property type="entry name" value="Prot_kinase_dom"/>
</dbReference>
<evidence type="ECO:0000256" key="2">
    <source>
        <dbReference type="ARBA" id="ARBA00022527"/>
    </source>
</evidence>
<evidence type="ECO:0000256" key="5">
    <source>
        <dbReference type="ARBA" id="ARBA00022777"/>
    </source>
</evidence>
<comment type="catalytic activity">
    <reaction evidence="7">
        <text>L-threonyl-[protein] + ATP = O-phospho-L-threonyl-[protein] + ADP + H(+)</text>
        <dbReference type="Rhea" id="RHEA:46608"/>
        <dbReference type="Rhea" id="RHEA-COMP:11060"/>
        <dbReference type="Rhea" id="RHEA-COMP:11605"/>
        <dbReference type="ChEBI" id="CHEBI:15378"/>
        <dbReference type="ChEBI" id="CHEBI:30013"/>
        <dbReference type="ChEBI" id="CHEBI:30616"/>
        <dbReference type="ChEBI" id="CHEBI:61977"/>
        <dbReference type="ChEBI" id="CHEBI:456216"/>
        <dbReference type="EC" id="2.7.11.1"/>
    </reaction>
</comment>
<dbReference type="SMART" id="SM00220">
    <property type="entry name" value="S_TKc"/>
    <property type="match status" value="1"/>
</dbReference>
<dbReference type="GO" id="GO:0007165">
    <property type="term" value="P:signal transduction"/>
    <property type="evidence" value="ECO:0007669"/>
    <property type="project" value="TreeGrafter"/>
</dbReference>
<comment type="caution">
    <text evidence="12">The sequence shown here is derived from an EMBL/GenBank/DDBJ whole genome shotgun (WGS) entry which is preliminary data.</text>
</comment>